<feature type="region of interest" description="Disordered" evidence="2">
    <location>
        <begin position="1"/>
        <end position="82"/>
    </location>
</feature>
<evidence type="ECO:0000256" key="2">
    <source>
        <dbReference type="SAM" id="MobiDB-lite"/>
    </source>
</evidence>
<dbReference type="GeneID" id="17090370"/>
<keyword evidence="1" id="KW-0175">Coiled coil</keyword>
<sequence>MQMDPWLKALQLHRQRKKRTEGKASSQGRSWEDNNFELEQSDRDHRKFTSRRFETTLERPSLDDETAVSVSESKDYERKRRRRVKDFHDEALSESHESGHLAGENGKMAPKRSDYFEKNGLAQEQSLKDNTVARSHCALSEDSSECNTAVEASTQSSAKGRQVCYYPQRTGQESGAVAEKASTEEHQKLLEELRRIEEELEKARAWATT</sequence>
<keyword evidence="4" id="KW-1185">Reference proteome</keyword>
<feature type="compositionally biased region" description="Polar residues" evidence="2">
    <location>
        <begin position="145"/>
        <end position="159"/>
    </location>
</feature>
<dbReference type="KEGG" id="gsl:Gasu_11220"/>
<dbReference type="AlphaFoldDB" id="M2XNI4"/>
<protein>
    <submittedName>
        <fullName evidence="3">Uncharacterized protein</fullName>
    </submittedName>
</protein>
<reference evidence="4" key="1">
    <citation type="journal article" date="2013" name="Science">
        <title>Gene transfer from bacteria and archaea facilitated evolution of an extremophilic eukaryote.</title>
        <authorList>
            <person name="Schonknecht G."/>
            <person name="Chen W.H."/>
            <person name="Ternes C.M."/>
            <person name="Barbier G.G."/>
            <person name="Shrestha R.P."/>
            <person name="Stanke M."/>
            <person name="Brautigam A."/>
            <person name="Baker B.J."/>
            <person name="Banfield J.F."/>
            <person name="Garavito R.M."/>
            <person name="Carr K."/>
            <person name="Wilkerson C."/>
            <person name="Rensing S.A."/>
            <person name="Gagneul D."/>
            <person name="Dickenson N.E."/>
            <person name="Oesterhelt C."/>
            <person name="Lercher M.J."/>
            <person name="Weber A.P."/>
        </authorList>
    </citation>
    <scope>NUCLEOTIDE SEQUENCE [LARGE SCALE GENOMIC DNA]</scope>
    <source>
        <strain evidence="4">074W</strain>
    </source>
</reference>
<dbReference type="EMBL" id="KB454490">
    <property type="protein sequence ID" value="EME31747.1"/>
    <property type="molecule type" value="Genomic_DNA"/>
</dbReference>
<accession>M2XNI4</accession>
<dbReference type="OrthoDB" id="10422934at2759"/>
<dbReference type="Proteomes" id="UP000030680">
    <property type="component" value="Unassembled WGS sequence"/>
</dbReference>
<evidence type="ECO:0000313" key="4">
    <source>
        <dbReference type="Proteomes" id="UP000030680"/>
    </source>
</evidence>
<evidence type="ECO:0000256" key="1">
    <source>
        <dbReference type="SAM" id="Coils"/>
    </source>
</evidence>
<dbReference type="Gramene" id="EME31747">
    <property type="protein sequence ID" value="EME31747"/>
    <property type="gene ID" value="Gasu_11220"/>
</dbReference>
<dbReference type="RefSeq" id="XP_005708267.1">
    <property type="nucleotide sequence ID" value="XM_005708210.1"/>
</dbReference>
<feature type="region of interest" description="Disordered" evidence="2">
    <location>
        <begin position="132"/>
        <end position="159"/>
    </location>
</feature>
<feature type="compositionally biased region" description="Basic and acidic residues" evidence="2">
    <location>
        <begin position="40"/>
        <end position="62"/>
    </location>
</feature>
<evidence type="ECO:0000313" key="3">
    <source>
        <dbReference type="EMBL" id="EME31747.1"/>
    </source>
</evidence>
<organism evidence="3 4">
    <name type="scientific">Galdieria sulphuraria</name>
    <name type="common">Red alga</name>
    <dbReference type="NCBI Taxonomy" id="130081"/>
    <lineage>
        <taxon>Eukaryota</taxon>
        <taxon>Rhodophyta</taxon>
        <taxon>Bangiophyceae</taxon>
        <taxon>Galdieriales</taxon>
        <taxon>Galdieriaceae</taxon>
        <taxon>Galdieria</taxon>
    </lineage>
</organism>
<name>M2XNI4_GALSU</name>
<proteinExistence type="predicted"/>
<feature type="compositionally biased region" description="Basic residues" evidence="2">
    <location>
        <begin position="11"/>
        <end position="20"/>
    </location>
</feature>
<gene>
    <name evidence="3" type="ORF">Gasu_11220</name>
</gene>
<feature type="coiled-coil region" evidence="1">
    <location>
        <begin position="179"/>
        <end position="206"/>
    </location>
</feature>